<dbReference type="OrthoDB" id="2086977at2"/>
<dbReference type="STRING" id="293826.Amet_0982"/>
<name>A6TLY1_ALKMQ</name>
<proteinExistence type="predicted"/>
<dbReference type="EMBL" id="CP000724">
    <property type="protein sequence ID" value="ABR47199.1"/>
    <property type="molecule type" value="Genomic_DNA"/>
</dbReference>
<organism evidence="1 2">
    <name type="scientific">Alkaliphilus metalliredigens (strain QYMF)</name>
    <dbReference type="NCBI Taxonomy" id="293826"/>
    <lineage>
        <taxon>Bacteria</taxon>
        <taxon>Bacillati</taxon>
        <taxon>Bacillota</taxon>
        <taxon>Clostridia</taxon>
        <taxon>Peptostreptococcales</taxon>
        <taxon>Natronincolaceae</taxon>
        <taxon>Alkaliphilus</taxon>
    </lineage>
</organism>
<dbReference type="HOGENOM" id="CLU_2949982_0_0_9"/>
<evidence type="ECO:0000313" key="2">
    <source>
        <dbReference type="Proteomes" id="UP000001572"/>
    </source>
</evidence>
<reference evidence="2" key="1">
    <citation type="journal article" date="2016" name="Genome Announc.">
        <title>Complete genome sequence of Alkaliphilus metalliredigens strain QYMF, an alkaliphilic and metal-reducing bacterium isolated from borax-contaminated leachate ponds.</title>
        <authorList>
            <person name="Hwang C."/>
            <person name="Copeland A."/>
            <person name="Lucas S."/>
            <person name="Lapidus A."/>
            <person name="Barry K."/>
            <person name="Detter J.C."/>
            <person name="Glavina Del Rio T."/>
            <person name="Hammon N."/>
            <person name="Israni S."/>
            <person name="Dalin E."/>
            <person name="Tice H."/>
            <person name="Pitluck S."/>
            <person name="Chertkov O."/>
            <person name="Brettin T."/>
            <person name="Bruce D."/>
            <person name="Han C."/>
            <person name="Schmutz J."/>
            <person name="Larimer F."/>
            <person name="Land M.L."/>
            <person name="Hauser L."/>
            <person name="Kyrpides N."/>
            <person name="Mikhailova N."/>
            <person name="Ye Q."/>
            <person name="Zhou J."/>
            <person name="Richardson P."/>
            <person name="Fields M.W."/>
        </authorList>
    </citation>
    <scope>NUCLEOTIDE SEQUENCE [LARGE SCALE GENOMIC DNA]</scope>
    <source>
        <strain evidence="2">QYMF</strain>
    </source>
</reference>
<dbReference type="KEGG" id="amt:Amet_0982"/>
<sequence length="59" mass="7156">MDVPVIYLGEPQDNLDDYLKYELEKVTLYYPKKLETERQEILISVSKLFRWKKLTLEGY</sequence>
<dbReference type="Proteomes" id="UP000001572">
    <property type="component" value="Chromosome"/>
</dbReference>
<protein>
    <submittedName>
        <fullName evidence="1">Uncharacterized protein</fullName>
    </submittedName>
</protein>
<dbReference type="AlphaFoldDB" id="A6TLY1"/>
<keyword evidence="2" id="KW-1185">Reference proteome</keyword>
<evidence type="ECO:0000313" key="1">
    <source>
        <dbReference type="EMBL" id="ABR47199.1"/>
    </source>
</evidence>
<accession>A6TLY1</accession>
<gene>
    <name evidence="1" type="ordered locus">Amet_0982</name>
</gene>